<dbReference type="EMBL" id="ATIB01000017">
    <property type="protein sequence ID" value="EQB06241.1"/>
    <property type="molecule type" value="Genomic_DNA"/>
</dbReference>
<evidence type="ECO:0000313" key="1">
    <source>
        <dbReference type="EMBL" id="EQB06241.1"/>
    </source>
</evidence>
<name>T0GQP8_9SPHN</name>
<comment type="caution">
    <text evidence="1">The sequence shown here is derived from an EMBL/GenBank/DDBJ whole genome shotgun (WGS) entry which is preliminary data.</text>
</comment>
<dbReference type="AlphaFoldDB" id="T0GQP8"/>
<dbReference type="Proteomes" id="UP000015524">
    <property type="component" value="Unassembled WGS sequence"/>
</dbReference>
<dbReference type="PATRIC" id="fig|1114964.3.peg.186"/>
<accession>T0GQP8</accession>
<sequence>MDSDLFMSKPDLLSQKRRDQCFHFREVRFHIRAITRIVHALQNVAMMIAVLSSDELQHGDRSRNPK</sequence>
<reference evidence="1 2" key="1">
    <citation type="journal article" date="2013" name="Genome Announc.">
        <title>Draft Genome Sequence of a Hexachlorocyclohexane-Degrading Bacterium, Sphingobium baderi Strain LL03T.</title>
        <authorList>
            <person name="Kaur J."/>
            <person name="Verma H."/>
            <person name="Tripathi C."/>
            <person name="Khurana J.P."/>
            <person name="Lal R."/>
        </authorList>
    </citation>
    <scope>NUCLEOTIDE SEQUENCE [LARGE SCALE GENOMIC DNA]</scope>
    <source>
        <strain evidence="1 2">LL03</strain>
    </source>
</reference>
<organism evidence="1 2">
    <name type="scientific">Sphingobium baderi LL03</name>
    <dbReference type="NCBI Taxonomy" id="1114964"/>
    <lineage>
        <taxon>Bacteria</taxon>
        <taxon>Pseudomonadati</taxon>
        <taxon>Pseudomonadota</taxon>
        <taxon>Alphaproteobacteria</taxon>
        <taxon>Sphingomonadales</taxon>
        <taxon>Sphingomonadaceae</taxon>
        <taxon>Sphingobium</taxon>
    </lineage>
</organism>
<proteinExistence type="predicted"/>
<keyword evidence="2" id="KW-1185">Reference proteome</keyword>
<gene>
    <name evidence="1" type="ORF">L485_01060</name>
</gene>
<protein>
    <submittedName>
        <fullName evidence="1">Uncharacterized protein</fullName>
    </submittedName>
</protein>
<evidence type="ECO:0000313" key="2">
    <source>
        <dbReference type="Proteomes" id="UP000015524"/>
    </source>
</evidence>